<evidence type="ECO:0000313" key="9">
    <source>
        <dbReference type="Proteomes" id="UP000016930"/>
    </source>
</evidence>
<evidence type="ECO:0000313" key="8">
    <source>
        <dbReference type="EMBL" id="EMD32956.1"/>
    </source>
</evidence>
<evidence type="ECO:0000256" key="5">
    <source>
        <dbReference type="ARBA" id="ARBA00023002"/>
    </source>
</evidence>
<proteinExistence type="inferred from homology"/>
<protein>
    <recommendedName>
        <fullName evidence="7">FAD dependent oxidoreductase domain-containing protein</fullName>
    </recommendedName>
</protein>
<dbReference type="Gene3D" id="3.40.50.720">
    <property type="entry name" value="NAD(P)-binding Rossmann-like Domain"/>
    <property type="match status" value="1"/>
</dbReference>
<dbReference type="InterPro" id="IPR023209">
    <property type="entry name" value="DAO"/>
</dbReference>
<dbReference type="EMBL" id="KB445808">
    <property type="protein sequence ID" value="EMD32956.1"/>
    <property type="molecule type" value="Genomic_DNA"/>
</dbReference>
<evidence type="ECO:0000256" key="2">
    <source>
        <dbReference type="ARBA" id="ARBA00006730"/>
    </source>
</evidence>
<evidence type="ECO:0000256" key="6">
    <source>
        <dbReference type="SAM" id="MobiDB-lite"/>
    </source>
</evidence>
<dbReference type="PANTHER" id="PTHR11530:SF25">
    <property type="entry name" value="FAD DEPENDENT OXIDOREDUCTASE DOMAIN-CONTAINING PROTEIN"/>
    <property type="match status" value="1"/>
</dbReference>
<sequence length="472" mass="51439">MSQEHPTFLSTHPQPLNEVKPDAPRVLVIGAGVIGLTTAWTLLDRGYKVTIVTAACQSSQERLVSQISGALWEYPPAVCGHDGARTSPHLAEAWSMVSYHAFARLAREPVSESFGVEMRTVTFLFTDKVLEDKDQRKKMRNIERSGVAGFRHVEERAKDFGTEDLYHDAYQISAPVIDTDLAMLRLERLVNEKGGIIKSPRKLEGKLVAREAELLKEYEADVIVNASGLGAKELAGDDTVYPLRGAVVRVHNEGKIFPTVDECYVVSAKNVPGDEKSEFIFIVPRNDNIVILGGFSEPNNDTLDLTGTSGDVTQIVKNFGDFIRRGLSTDLMALKAPPSYPIAQGLRPARDGGVRVERECENSRIVHSYGHAGSGWSLSFGCALHVLTLVEDVIADLGPANKGSREGSKEPHQDDEQGSDDNTCQGDESSVIEPIENSGGIGQGNGDISSQKPRVQIDCTKTESTTRVVISQ</sequence>
<dbReference type="InterPro" id="IPR006076">
    <property type="entry name" value="FAD-dep_OxRdtase"/>
</dbReference>
<gene>
    <name evidence="8" type="ORF">CERSUDRAFT_98964</name>
</gene>
<keyword evidence="5" id="KW-0560">Oxidoreductase</keyword>
<reference evidence="8 9" key="1">
    <citation type="journal article" date="2012" name="Proc. Natl. Acad. Sci. U.S.A.">
        <title>Comparative genomics of Ceriporiopsis subvermispora and Phanerochaete chrysosporium provide insight into selective ligninolysis.</title>
        <authorList>
            <person name="Fernandez-Fueyo E."/>
            <person name="Ruiz-Duenas F.J."/>
            <person name="Ferreira P."/>
            <person name="Floudas D."/>
            <person name="Hibbett D.S."/>
            <person name="Canessa P."/>
            <person name="Larrondo L.F."/>
            <person name="James T.Y."/>
            <person name="Seelenfreund D."/>
            <person name="Lobos S."/>
            <person name="Polanco R."/>
            <person name="Tello M."/>
            <person name="Honda Y."/>
            <person name="Watanabe T."/>
            <person name="Watanabe T."/>
            <person name="Ryu J.S."/>
            <person name="Kubicek C.P."/>
            <person name="Schmoll M."/>
            <person name="Gaskell J."/>
            <person name="Hammel K.E."/>
            <person name="St John F.J."/>
            <person name="Vanden Wymelenberg A."/>
            <person name="Sabat G."/>
            <person name="Splinter BonDurant S."/>
            <person name="Syed K."/>
            <person name="Yadav J.S."/>
            <person name="Doddapaneni H."/>
            <person name="Subramanian V."/>
            <person name="Lavin J.L."/>
            <person name="Oguiza J.A."/>
            <person name="Perez G."/>
            <person name="Pisabarro A.G."/>
            <person name="Ramirez L."/>
            <person name="Santoyo F."/>
            <person name="Master E."/>
            <person name="Coutinho P.M."/>
            <person name="Henrissat B."/>
            <person name="Lombard V."/>
            <person name="Magnuson J.K."/>
            <person name="Kuees U."/>
            <person name="Hori C."/>
            <person name="Igarashi K."/>
            <person name="Samejima M."/>
            <person name="Held B.W."/>
            <person name="Barry K.W."/>
            <person name="LaButti K.M."/>
            <person name="Lapidus A."/>
            <person name="Lindquist E.A."/>
            <person name="Lucas S.M."/>
            <person name="Riley R."/>
            <person name="Salamov A.A."/>
            <person name="Hoffmeister D."/>
            <person name="Schwenk D."/>
            <person name="Hadar Y."/>
            <person name="Yarden O."/>
            <person name="de Vries R.P."/>
            <person name="Wiebenga A."/>
            <person name="Stenlid J."/>
            <person name="Eastwood D."/>
            <person name="Grigoriev I.V."/>
            <person name="Berka R.M."/>
            <person name="Blanchette R.A."/>
            <person name="Kersten P."/>
            <person name="Martinez A.T."/>
            <person name="Vicuna R."/>
            <person name="Cullen D."/>
        </authorList>
    </citation>
    <scope>NUCLEOTIDE SEQUENCE [LARGE SCALE GENOMIC DNA]</scope>
    <source>
        <strain evidence="8 9">B</strain>
    </source>
</reference>
<dbReference type="STRING" id="914234.M2R264"/>
<keyword evidence="4" id="KW-0274">FAD</keyword>
<name>M2R264_CERS8</name>
<dbReference type="GO" id="GO:0005737">
    <property type="term" value="C:cytoplasm"/>
    <property type="evidence" value="ECO:0007669"/>
    <property type="project" value="TreeGrafter"/>
</dbReference>
<dbReference type="HOGENOM" id="CLU_034311_4_0_1"/>
<comment type="cofactor">
    <cofactor evidence="1">
        <name>FAD</name>
        <dbReference type="ChEBI" id="CHEBI:57692"/>
    </cofactor>
</comment>
<feature type="compositionally biased region" description="Polar residues" evidence="6">
    <location>
        <begin position="462"/>
        <end position="472"/>
    </location>
</feature>
<dbReference type="PANTHER" id="PTHR11530">
    <property type="entry name" value="D-AMINO ACID OXIDASE"/>
    <property type="match status" value="1"/>
</dbReference>
<evidence type="ECO:0000256" key="3">
    <source>
        <dbReference type="ARBA" id="ARBA00022630"/>
    </source>
</evidence>
<accession>M2R264</accession>
<dbReference type="SUPFAM" id="SSF51971">
    <property type="entry name" value="Nucleotide-binding domain"/>
    <property type="match status" value="1"/>
</dbReference>
<dbReference type="GO" id="GO:0003884">
    <property type="term" value="F:D-amino-acid oxidase activity"/>
    <property type="evidence" value="ECO:0007669"/>
    <property type="project" value="InterPro"/>
</dbReference>
<feature type="region of interest" description="Disordered" evidence="6">
    <location>
        <begin position="399"/>
        <end position="472"/>
    </location>
</feature>
<evidence type="ECO:0000256" key="1">
    <source>
        <dbReference type="ARBA" id="ARBA00001974"/>
    </source>
</evidence>
<dbReference type="AlphaFoldDB" id="M2R264"/>
<dbReference type="GO" id="GO:0019478">
    <property type="term" value="P:D-amino acid catabolic process"/>
    <property type="evidence" value="ECO:0007669"/>
    <property type="project" value="TreeGrafter"/>
</dbReference>
<dbReference type="SUPFAM" id="SSF54373">
    <property type="entry name" value="FAD-linked reductases, C-terminal domain"/>
    <property type="match status" value="1"/>
</dbReference>
<dbReference type="Pfam" id="PF01266">
    <property type="entry name" value="DAO"/>
    <property type="match status" value="1"/>
</dbReference>
<feature type="domain" description="FAD dependent oxidoreductase" evidence="7">
    <location>
        <begin position="25"/>
        <end position="386"/>
    </location>
</feature>
<feature type="compositionally biased region" description="Basic and acidic residues" evidence="6">
    <location>
        <begin position="403"/>
        <end position="415"/>
    </location>
</feature>
<dbReference type="GO" id="GO:0071949">
    <property type="term" value="F:FAD binding"/>
    <property type="evidence" value="ECO:0007669"/>
    <property type="project" value="InterPro"/>
</dbReference>
<dbReference type="Gene3D" id="3.30.9.10">
    <property type="entry name" value="D-Amino Acid Oxidase, subunit A, domain 2"/>
    <property type="match status" value="1"/>
</dbReference>
<dbReference type="OrthoDB" id="2015447at2759"/>
<evidence type="ECO:0000256" key="4">
    <source>
        <dbReference type="ARBA" id="ARBA00022827"/>
    </source>
</evidence>
<keyword evidence="9" id="KW-1185">Reference proteome</keyword>
<evidence type="ECO:0000259" key="7">
    <source>
        <dbReference type="Pfam" id="PF01266"/>
    </source>
</evidence>
<organism evidence="8 9">
    <name type="scientific">Ceriporiopsis subvermispora (strain B)</name>
    <name type="common">White-rot fungus</name>
    <name type="synonym">Gelatoporia subvermispora</name>
    <dbReference type="NCBI Taxonomy" id="914234"/>
    <lineage>
        <taxon>Eukaryota</taxon>
        <taxon>Fungi</taxon>
        <taxon>Dikarya</taxon>
        <taxon>Basidiomycota</taxon>
        <taxon>Agaricomycotina</taxon>
        <taxon>Agaricomycetes</taxon>
        <taxon>Polyporales</taxon>
        <taxon>Gelatoporiaceae</taxon>
        <taxon>Gelatoporia</taxon>
    </lineage>
</organism>
<dbReference type="Proteomes" id="UP000016930">
    <property type="component" value="Unassembled WGS sequence"/>
</dbReference>
<keyword evidence="3" id="KW-0285">Flavoprotein</keyword>
<comment type="similarity">
    <text evidence="2">Belongs to the DAMOX/DASOX family.</text>
</comment>